<evidence type="ECO:0000313" key="1">
    <source>
        <dbReference type="EMBL" id="REG27006.1"/>
    </source>
</evidence>
<keyword evidence="2" id="KW-1185">Reference proteome</keyword>
<comment type="caution">
    <text evidence="1">The sequence shown here is derived from an EMBL/GenBank/DDBJ whole genome shotgun (WGS) entry which is preliminary data.</text>
</comment>
<sequence>MSQETVPVEPHETLYVPMRRRSTRQYVTTPEGTRELHIYFGVKELTLDEPDLISFGEALLEHDQFMAGSATAWSVGEPYPWERVRELLEALLAEELLSREAPKPSSEGQLLRRFLESEARRAAPSEPLWWNPDCPRVMERLVGQPLELGFLETVLPAYRLAHPALDAEGRHVGEMSVFPDAMRMKLPTERRTCPYPGSRYREEAPMNLTALKSMTRHWKPVLRAVLAVREEFLRHHPLLPDGRWRLGDLHALSYVVLALPSLLLMRANAPVPNGMLDPVLSSLFRVTDGVRMVTSYLLLLLEGPVPYDTPTTAAELLRVTEQANLYLSTRGVCAGPPHMVEDFFATLLEGKPVTGAPIPPAAWEAELPAAMDYGLLGLQLYSLQSTHWSRMCHAYDVIHTALLEVEEEPGGVLGRLRAHVERDWQLVQLSGLHHATPRALTEAAFSEMYARAQRGRRGFREGAPQHLRDAFTPAGDEVDGNARLRLRELMRSRAGAPSGARGDVLDAVADAVAEFLALERSALRVLEGTQRQVNALLQRPHPARKLSGADLSLGHRLRIGTTRMRPYLLDVLREELGITVENTEDATRCGLASS</sequence>
<reference evidence="1 2" key="1">
    <citation type="submission" date="2018-08" db="EMBL/GenBank/DDBJ databases">
        <title>Genomic Encyclopedia of Archaeal and Bacterial Type Strains, Phase II (KMG-II): from individual species to whole genera.</title>
        <authorList>
            <person name="Goeker M."/>
        </authorList>
    </citation>
    <scope>NUCLEOTIDE SEQUENCE [LARGE SCALE GENOMIC DNA]</scope>
    <source>
        <strain evidence="1 2">DSM 2261</strain>
    </source>
</reference>
<evidence type="ECO:0000313" key="2">
    <source>
        <dbReference type="Proteomes" id="UP000256345"/>
    </source>
</evidence>
<protein>
    <submittedName>
        <fullName evidence="1">Uncharacterized protein</fullName>
    </submittedName>
</protein>
<dbReference type="RefSeq" id="WP_147333065.1">
    <property type="nucleotide sequence ID" value="NZ_CP011509.1"/>
</dbReference>
<dbReference type="EMBL" id="QUMU01000010">
    <property type="protein sequence ID" value="REG27006.1"/>
    <property type="molecule type" value="Genomic_DNA"/>
</dbReference>
<dbReference type="Proteomes" id="UP000256345">
    <property type="component" value="Unassembled WGS sequence"/>
</dbReference>
<organism evidence="1 2">
    <name type="scientific">Archangium gephyra</name>
    <dbReference type="NCBI Taxonomy" id="48"/>
    <lineage>
        <taxon>Bacteria</taxon>
        <taxon>Pseudomonadati</taxon>
        <taxon>Myxococcota</taxon>
        <taxon>Myxococcia</taxon>
        <taxon>Myxococcales</taxon>
        <taxon>Cystobacterineae</taxon>
        <taxon>Archangiaceae</taxon>
        <taxon>Archangium</taxon>
    </lineage>
</organism>
<gene>
    <name evidence="1" type="ORF">ATI61_11012</name>
</gene>
<name>A0ABX9JTY0_9BACT</name>
<proteinExistence type="predicted"/>
<accession>A0ABX9JTY0</accession>